<dbReference type="CDD" id="cd12912">
    <property type="entry name" value="PDC2_MCP_like"/>
    <property type="match status" value="1"/>
</dbReference>
<protein>
    <submittedName>
        <fullName evidence="13">Methyl-accepting chemotaxis sensory transducer with Cache sensor</fullName>
    </submittedName>
</protein>
<keyword evidence="4 10" id="KW-0812">Transmembrane</keyword>
<dbReference type="SMART" id="SM00283">
    <property type="entry name" value="MA"/>
    <property type="match status" value="1"/>
</dbReference>
<dbReference type="Pfam" id="PF00015">
    <property type="entry name" value="MCPsignal"/>
    <property type="match status" value="1"/>
</dbReference>
<feature type="domain" description="HAMP" evidence="12">
    <location>
        <begin position="300"/>
        <end position="353"/>
    </location>
</feature>
<dbReference type="CDD" id="cd11386">
    <property type="entry name" value="MCP_signal"/>
    <property type="match status" value="1"/>
</dbReference>
<evidence type="ECO:0000256" key="4">
    <source>
        <dbReference type="ARBA" id="ARBA00022692"/>
    </source>
</evidence>
<reference evidence="13 14" key="1">
    <citation type="submission" date="2016-11" db="EMBL/GenBank/DDBJ databases">
        <authorList>
            <person name="Jaros S."/>
            <person name="Januszkiewicz K."/>
            <person name="Wedrychowicz H."/>
        </authorList>
    </citation>
    <scope>NUCLEOTIDE SEQUENCE [LARGE SCALE GENOMIC DNA]</scope>
    <source>
        <strain evidence="13 14">DSM 3074</strain>
    </source>
</reference>
<dbReference type="PANTHER" id="PTHR32089">
    <property type="entry name" value="METHYL-ACCEPTING CHEMOTAXIS PROTEIN MCPB"/>
    <property type="match status" value="1"/>
</dbReference>
<evidence type="ECO:0000259" key="11">
    <source>
        <dbReference type="PROSITE" id="PS50111"/>
    </source>
</evidence>
<accession>A0A1M6F831</accession>
<keyword evidence="2" id="KW-1003">Cell membrane</keyword>
<organism evidence="13 14">
    <name type="scientific">Anaerovibrio lipolyticus DSM 3074</name>
    <dbReference type="NCBI Taxonomy" id="1120997"/>
    <lineage>
        <taxon>Bacteria</taxon>
        <taxon>Bacillati</taxon>
        <taxon>Bacillota</taxon>
        <taxon>Negativicutes</taxon>
        <taxon>Selenomonadales</taxon>
        <taxon>Selenomonadaceae</taxon>
        <taxon>Anaerovibrio</taxon>
    </lineage>
</organism>
<dbReference type="SUPFAM" id="SSF58104">
    <property type="entry name" value="Methyl-accepting chemotaxis protein (MCP) signaling domain"/>
    <property type="match status" value="1"/>
</dbReference>
<evidence type="ECO:0000256" key="6">
    <source>
        <dbReference type="ARBA" id="ARBA00023136"/>
    </source>
</evidence>
<dbReference type="Pfam" id="PF00672">
    <property type="entry name" value="HAMP"/>
    <property type="match status" value="1"/>
</dbReference>
<dbReference type="RefSeq" id="WP_080326105.1">
    <property type="nucleotide sequence ID" value="NZ_FQYW01000019.1"/>
</dbReference>
<keyword evidence="5 10" id="KW-1133">Transmembrane helix</keyword>
<gene>
    <name evidence="13" type="ORF">SAMN02745671_02164</name>
</gene>
<evidence type="ECO:0000256" key="9">
    <source>
        <dbReference type="PROSITE-ProRule" id="PRU00284"/>
    </source>
</evidence>
<dbReference type="PROSITE" id="PS50885">
    <property type="entry name" value="HAMP"/>
    <property type="match status" value="1"/>
</dbReference>
<dbReference type="AlphaFoldDB" id="A0A1M6F831"/>
<dbReference type="SMART" id="SM00304">
    <property type="entry name" value="HAMP"/>
    <property type="match status" value="3"/>
</dbReference>
<evidence type="ECO:0000256" key="5">
    <source>
        <dbReference type="ARBA" id="ARBA00022989"/>
    </source>
</evidence>
<keyword evidence="3" id="KW-0145">Chemotaxis</keyword>
<dbReference type="InterPro" id="IPR004089">
    <property type="entry name" value="MCPsignal_dom"/>
</dbReference>
<dbReference type="GO" id="GO:0006935">
    <property type="term" value="P:chemotaxis"/>
    <property type="evidence" value="ECO:0007669"/>
    <property type="project" value="UniProtKB-KW"/>
</dbReference>
<evidence type="ECO:0000313" key="14">
    <source>
        <dbReference type="Proteomes" id="UP000191240"/>
    </source>
</evidence>
<evidence type="ECO:0000256" key="8">
    <source>
        <dbReference type="ARBA" id="ARBA00029447"/>
    </source>
</evidence>
<dbReference type="PANTHER" id="PTHR32089:SF112">
    <property type="entry name" value="LYSOZYME-LIKE PROTEIN-RELATED"/>
    <property type="match status" value="1"/>
</dbReference>
<evidence type="ECO:0000259" key="12">
    <source>
        <dbReference type="PROSITE" id="PS50885"/>
    </source>
</evidence>
<dbReference type="Pfam" id="PF02743">
    <property type="entry name" value="dCache_1"/>
    <property type="match status" value="1"/>
</dbReference>
<keyword evidence="7 9" id="KW-0807">Transducer</keyword>
<dbReference type="Proteomes" id="UP000191240">
    <property type="component" value="Unassembled WGS sequence"/>
</dbReference>
<dbReference type="InterPro" id="IPR029151">
    <property type="entry name" value="Sensor-like_sf"/>
</dbReference>
<evidence type="ECO:0000256" key="1">
    <source>
        <dbReference type="ARBA" id="ARBA00004651"/>
    </source>
</evidence>
<dbReference type="PROSITE" id="PS50111">
    <property type="entry name" value="CHEMOTAXIS_TRANSDUC_2"/>
    <property type="match status" value="1"/>
</dbReference>
<keyword evidence="6 10" id="KW-0472">Membrane</keyword>
<dbReference type="OrthoDB" id="136416at2"/>
<evidence type="ECO:0000313" key="13">
    <source>
        <dbReference type="EMBL" id="SHI93904.1"/>
    </source>
</evidence>
<dbReference type="InterPro" id="IPR033479">
    <property type="entry name" value="dCache_1"/>
</dbReference>
<dbReference type="SUPFAM" id="SSF103190">
    <property type="entry name" value="Sensory domain-like"/>
    <property type="match status" value="1"/>
</dbReference>
<evidence type="ECO:0000256" key="10">
    <source>
        <dbReference type="SAM" id="Phobius"/>
    </source>
</evidence>
<dbReference type="GO" id="GO:0005886">
    <property type="term" value="C:plasma membrane"/>
    <property type="evidence" value="ECO:0007669"/>
    <property type="project" value="UniProtKB-SubCell"/>
</dbReference>
<dbReference type="GO" id="GO:0007165">
    <property type="term" value="P:signal transduction"/>
    <property type="evidence" value="ECO:0007669"/>
    <property type="project" value="UniProtKB-KW"/>
</dbReference>
<dbReference type="Gene3D" id="6.10.340.10">
    <property type="match status" value="1"/>
</dbReference>
<feature type="transmembrane region" description="Helical" evidence="10">
    <location>
        <begin position="278"/>
        <end position="298"/>
    </location>
</feature>
<comment type="similarity">
    <text evidence="8">Belongs to the methyl-accepting chemotaxis (MCP) protein family.</text>
</comment>
<sequence length="658" mass="70235">MGIKQKFFMLSGIAGVIMAVVSIIGYFTASTSLEKTMEEEIIAEIGRQSAQADAWLNAKGQVVISGANVFKQIPADSTDIMKRHELVGQIADDKEVLDDIHAMDDGFAMAWHDGDLTGQGEWTKRPWYVDAKKAGHIIYTDPYKDVSSGSMVVTIAVPYDRKGAVGGVFSEDVKIDTLAEQAKAIKFRGEGKGMLINPESGIIIASANEEENLSKTDDNPILKAFATEIKNNDKGFFVTDAGGEEKVVAYATIPTSGWKAVVSAPTSFVFSQLRTMKIVYGILTIVGILLIVFACLKFSTRIVRVVERLADRVNDMSNGVLDQRPLYVDSEDELGQLSGDVNRMNENLKKLIGGVKKSAELLAASSEELTASAHQAAQAATNVAETVTEVAEGMEKQLVNVDGTRNNVDNVSVDIDNMTAEAQEVAADTAETANAARQGEALMKHATERMQGIEKSVRQLEGVVQKLGDNSQQIGQIVETIASIADQTNLLALNAAIEAARAGDAGRGFSVVAEEVRKLAEQSSAAAEEIKERIGSVQNDTTAAVTAMQQGSVEVQQGAEAVQGVGVQFTKIMEMVTSIEQKMHSISKSAATVASGTRSIVEAVNNIDDVSRTTSDHTQTISAAAEEQSASSEEIASASQALASLATDLSQETGKFKI</sequence>
<feature type="domain" description="Methyl-accepting transducer" evidence="11">
    <location>
        <begin position="372"/>
        <end position="643"/>
    </location>
</feature>
<dbReference type="InterPro" id="IPR003660">
    <property type="entry name" value="HAMP_dom"/>
</dbReference>
<dbReference type="Gene3D" id="1.10.287.950">
    <property type="entry name" value="Methyl-accepting chemotaxis protein"/>
    <property type="match status" value="1"/>
</dbReference>
<evidence type="ECO:0000256" key="7">
    <source>
        <dbReference type="ARBA" id="ARBA00023224"/>
    </source>
</evidence>
<name>A0A1M6F831_9FIRM</name>
<evidence type="ECO:0000256" key="3">
    <source>
        <dbReference type="ARBA" id="ARBA00022500"/>
    </source>
</evidence>
<dbReference type="Gene3D" id="3.30.450.20">
    <property type="entry name" value="PAS domain"/>
    <property type="match status" value="2"/>
</dbReference>
<proteinExistence type="inferred from homology"/>
<dbReference type="EMBL" id="FQYW01000019">
    <property type="protein sequence ID" value="SHI93904.1"/>
    <property type="molecule type" value="Genomic_DNA"/>
</dbReference>
<feature type="transmembrane region" description="Helical" evidence="10">
    <location>
        <begin position="7"/>
        <end position="27"/>
    </location>
</feature>
<dbReference type="CDD" id="cd06225">
    <property type="entry name" value="HAMP"/>
    <property type="match status" value="1"/>
</dbReference>
<evidence type="ECO:0000256" key="2">
    <source>
        <dbReference type="ARBA" id="ARBA00022475"/>
    </source>
</evidence>
<comment type="subcellular location">
    <subcellularLocation>
        <location evidence="1">Cell membrane</location>
        <topology evidence="1">Multi-pass membrane protein</topology>
    </subcellularLocation>
</comment>